<name>A0AAV4JF40_9GAST</name>
<feature type="compositionally biased region" description="Basic and acidic residues" evidence="1">
    <location>
        <begin position="851"/>
        <end position="892"/>
    </location>
</feature>
<feature type="region of interest" description="Disordered" evidence="1">
    <location>
        <begin position="2174"/>
        <end position="2214"/>
    </location>
</feature>
<feature type="compositionally biased region" description="Basic residues" evidence="1">
    <location>
        <begin position="1601"/>
        <end position="1619"/>
    </location>
</feature>
<feature type="compositionally biased region" description="Polar residues" evidence="1">
    <location>
        <begin position="477"/>
        <end position="493"/>
    </location>
</feature>
<dbReference type="Proteomes" id="UP000762676">
    <property type="component" value="Unassembled WGS sequence"/>
</dbReference>
<feature type="compositionally biased region" description="Polar residues" evidence="1">
    <location>
        <begin position="1399"/>
        <end position="1428"/>
    </location>
</feature>
<feature type="region of interest" description="Disordered" evidence="1">
    <location>
        <begin position="1376"/>
        <end position="1479"/>
    </location>
</feature>
<evidence type="ECO:0000256" key="1">
    <source>
        <dbReference type="SAM" id="MobiDB-lite"/>
    </source>
</evidence>
<feature type="compositionally biased region" description="Basic residues" evidence="1">
    <location>
        <begin position="1761"/>
        <end position="1770"/>
    </location>
</feature>
<feature type="region of interest" description="Disordered" evidence="1">
    <location>
        <begin position="1543"/>
        <end position="1586"/>
    </location>
</feature>
<feature type="compositionally biased region" description="Basic residues" evidence="1">
    <location>
        <begin position="1821"/>
        <end position="1830"/>
    </location>
</feature>
<feature type="region of interest" description="Disordered" evidence="1">
    <location>
        <begin position="1758"/>
        <end position="1864"/>
    </location>
</feature>
<feature type="region of interest" description="Disordered" evidence="1">
    <location>
        <begin position="718"/>
        <end position="753"/>
    </location>
</feature>
<feature type="compositionally biased region" description="Basic and acidic residues" evidence="1">
    <location>
        <begin position="1793"/>
        <end position="1809"/>
    </location>
</feature>
<feature type="compositionally biased region" description="Low complexity" evidence="1">
    <location>
        <begin position="538"/>
        <end position="552"/>
    </location>
</feature>
<feature type="region of interest" description="Disordered" evidence="1">
    <location>
        <begin position="118"/>
        <end position="141"/>
    </location>
</feature>
<feature type="region of interest" description="Disordered" evidence="1">
    <location>
        <begin position="1930"/>
        <end position="1964"/>
    </location>
</feature>
<reference evidence="2 3" key="1">
    <citation type="journal article" date="2021" name="Elife">
        <title>Chloroplast acquisition without the gene transfer in kleptoplastic sea slugs, Plakobranchus ocellatus.</title>
        <authorList>
            <person name="Maeda T."/>
            <person name="Takahashi S."/>
            <person name="Yoshida T."/>
            <person name="Shimamura S."/>
            <person name="Takaki Y."/>
            <person name="Nagai Y."/>
            <person name="Toyoda A."/>
            <person name="Suzuki Y."/>
            <person name="Arimoto A."/>
            <person name="Ishii H."/>
            <person name="Satoh N."/>
            <person name="Nishiyama T."/>
            <person name="Hasebe M."/>
            <person name="Maruyama T."/>
            <person name="Minagawa J."/>
            <person name="Obokata J."/>
            <person name="Shigenobu S."/>
        </authorList>
    </citation>
    <scope>NUCLEOTIDE SEQUENCE [LARGE SCALE GENOMIC DNA]</scope>
</reference>
<feature type="compositionally biased region" description="Basic and acidic residues" evidence="1">
    <location>
        <begin position="806"/>
        <end position="820"/>
    </location>
</feature>
<feature type="compositionally biased region" description="Basic and acidic residues" evidence="1">
    <location>
        <begin position="1040"/>
        <end position="1087"/>
    </location>
</feature>
<feature type="compositionally biased region" description="Basic and acidic residues" evidence="1">
    <location>
        <begin position="1671"/>
        <end position="1686"/>
    </location>
</feature>
<feature type="compositionally biased region" description="Basic and acidic residues" evidence="1">
    <location>
        <begin position="130"/>
        <end position="141"/>
    </location>
</feature>
<keyword evidence="3" id="KW-1185">Reference proteome</keyword>
<feature type="compositionally biased region" description="Basic residues" evidence="1">
    <location>
        <begin position="1544"/>
        <end position="1560"/>
    </location>
</feature>
<feature type="compositionally biased region" description="Basic and acidic residues" evidence="1">
    <location>
        <begin position="935"/>
        <end position="1033"/>
    </location>
</feature>
<sequence length="2334" mass="262616">MVRKSRSQTCIFDRGKKSFENLGILPRSKSTTSLYPTKGYISFDNKRGTVGLTFNSDSKERHTKIVPCINGVKKIVPKASTHHSLKHQQCWNADDKADHKQSESLISSLEYTNDFDSQELENGRPKTKGVRNEGNPHDNIHSIRTESKSTLDCEEDEMTVGETETAPQFPQKYSTDNLYTRKIFPDVLGYTKYKSSFNTRLQAQNTSTCVPIVNENNGGVLTYGSSFLGLNDLQRQNGRPSGINKSVAVLRDSYSIHQETNRIAQPWEKLSKRDSVSEPKPQSNSLNSRATFGFLTYNNISPFTRHHYAKTYTSVNDYSDIFNKYRVRSRLEIRKESYTRVGGMRGSNSSNLNSSHLTTDTENISSKFVNSRSLLSQPDIGNKSYTSKAIVSKPRFGSLYLEKSVLRDSRIDTGMVKTISACGQRSFCPCSHPITEIGSASLGYNAGGDCYKTDSRTVRSTYSSSLLGRALPILSNTGHSNSTIPAPSTPSIETQERSERFSQLDRSTNRHDSSWVDEPFARRSLKREVIFSSAQPASNSTTTSSSSETTVTNRLEPGGFGDVYKRSLSADNYFLRRAFSEGANCVEQNCDRLQGATSEQHFDSRGTTSVFPESKVDDKSSEYGINADKVKGRFKRAADLPANKRTESATTTLDSEKNELSDIPRNPTWILPAGGCWISQWHDESCRGPRYKIISRENLQLPTDEYYCHPSFKWPKRDEAAQSKPQVAGTLSHRYFSGKHQRKDPSVGELNRKQVSRNCAQCSSYEFDEQTEKNIDKKLADNTTGNKSSPVPGGIRYDVRSSNNCVDEKREESVKLDRPCGMKWRQTQNKSREPVKDISPQVNKQKHRENLKKEGPSRKDEEEPQRIEKSTCRRRRVAGEKEVQIKKGEQPQKHTSPSACEKIRYNDGFGDDHGDNAREKEAKPDSSCRVKQKRTRNESVCGRKIERQSPPPEDKKKDEGDLKRDEVPRKVQKETRRIEKGENQRKDIPAEKREAQNEKEERPQRHEKKTVQRPREEQFKIEKEEKSPKRENKQPVQKQQEVETPTKKQDKPQKRDAKKTQKSEKSEIQREVKEGKKTDDKNEKPIAKLETPTGKRQQIDAGQSESPKLEKELGKPQPEKEPGKPKPKKERENPKPEKEVKKPASAEDAPRKEESTHISINQNKKSQSSITQDNAKQGRQESQVRQSPHPSPGYKDQSVAARAKQKEARASQSTIYDSAIRFFKATGMDYFVKVLLTKMDTLKRGNRKLKFAAPQRKGLYAAPQPYPLWIYPNDPLGLYKYILKIRGKPKEKTSAHVRTSIFNEKSSETSGLYKDSASGRRSTLWRDNAESAKSHICSCIHTSPYVPHDVSPSSTYETRTSSLLRPCENRRFFTPTSSCESSYWSPKRKSPCDSKRFATPTSQNTRRSYSSPRKQSLSQKAPRTSQGLMSERSPRSSNSIPVRYDYKRFQTSYTKQSSPPKQTRNVDEGVQATTGANPPHRCPHCQNLISGKVALKYRPYSVTTVSYSPHVEVTDGVNTGSPTDNYPQLERSPHKNILYYNKRNGCKRSNLKRRRLKTPVKAKVDSHFSRASRASKGRSSKSDKTASHFTSLVSAVYVNKKDKHLGKRKRKRKQKTKLKRSVDERSDTLGKSFPKSEVESRASSSRKTSLKSYLSGEAGGKSSGGSSAANKEIRRNSLDPLDEKPGKGSIKNPNEVIEMIPRTSVRKVSAQSPRILSSTKLHRVSRHNFSCKSLCSMHGHRGKLSTILKPLYEHTSIRGFSPHRRHRSISRTKSERFHPLRGVSSQSSPSKESVMEPKGDSRRTSESKSRSHSMSGVSSAKMKRRRRKTKGSVLSHRGSRNADSQSLRDSLSYSDTASHRLSKTSIRSAPNKVVWDISGKSKNAPDSRNLRLNKFFQESKKLSPSVEPEFPKPTYFSTHTADDEFIKTVKKVRRKTSSGSTESKNRSIRGPENKPNQKSPKLCKQSDTMQQALIKVISAYSLKRPGYGDMGGGCYVRGPRGGNLSPTAATQTKAEGGNAYTANTTSDSPQADGKTVPQITLTDAETNSHQSKKSTNPISEAKANQSQEAASQNSETNTQQRRDTTTGSFNSKSYQGTDPTILDSENRISPISEFGTYQDRDVSTQSSKQKSYHNRKVSVIESKAQNHAAKYSTDATLRNTTYRDSKRSIYTLKTQTNQDKGRAPVTSGNKTRRSGQTTAGLNQKSMSPSATTFSSVTSVKQRPFKPNSAFYNARSVLNFTPATFPTVSCPGYFSCRRYRQTMDSGPMDAFRLRSLTIGKYGGLSSGGSSAYGTFSRFTPVSRYHLSKYTHISYTPTYSRLTRPSPVIHGRVYPS</sequence>
<accession>A0AAV4JF40</accession>
<proteinExistence type="predicted"/>
<gene>
    <name evidence="2" type="ORF">ElyMa_003294000</name>
</gene>
<feature type="compositionally biased region" description="Polar residues" evidence="1">
    <location>
        <begin position="2186"/>
        <end position="2214"/>
    </location>
</feature>
<feature type="compositionally biased region" description="Polar residues" evidence="1">
    <location>
        <begin position="1094"/>
        <end position="1106"/>
    </location>
</feature>
<feature type="compositionally biased region" description="Polar residues" evidence="1">
    <location>
        <begin position="597"/>
        <end position="611"/>
    </location>
</feature>
<feature type="region of interest" description="Disordered" evidence="1">
    <location>
        <begin position="778"/>
        <end position="1211"/>
    </location>
</feature>
<feature type="compositionally biased region" description="Basic and acidic residues" evidence="1">
    <location>
        <begin position="1620"/>
        <end position="1640"/>
    </location>
</feature>
<feature type="compositionally biased region" description="Polar residues" evidence="1">
    <location>
        <begin position="1954"/>
        <end position="1964"/>
    </location>
</feature>
<protein>
    <submittedName>
        <fullName evidence="2">Uncharacterized protein</fullName>
    </submittedName>
</protein>
<feature type="region of interest" description="Disordered" evidence="1">
    <location>
        <begin position="2042"/>
        <end position="2137"/>
    </location>
</feature>
<feature type="compositionally biased region" description="Basic and acidic residues" evidence="1">
    <location>
        <begin position="1107"/>
        <end position="1156"/>
    </location>
</feature>
<feature type="compositionally biased region" description="Basic and acidic residues" evidence="1">
    <location>
        <begin position="743"/>
        <end position="752"/>
    </location>
</feature>
<feature type="region of interest" description="Disordered" evidence="1">
    <location>
        <begin position="477"/>
        <end position="515"/>
    </location>
</feature>
<feature type="compositionally biased region" description="Basic and acidic residues" evidence="1">
    <location>
        <begin position="494"/>
        <end position="514"/>
    </location>
</feature>
<feature type="compositionally biased region" description="Polar residues" evidence="1">
    <location>
        <begin position="1841"/>
        <end position="1856"/>
    </location>
</feature>
<evidence type="ECO:0000313" key="3">
    <source>
        <dbReference type="Proteomes" id="UP000762676"/>
    </source>
</evidence>
<evidence type="ECO:0000313" key="2">
    <source>
        <dbReference type="EMBL" id="GFS19617.1"/>
    </source>
</evidence>
<organism evidence="2 3">
    <name type="scientific">Elysia marginata</name>
    <dbReference type="NCBI Taxonomy" id="1093978"/>
    <lineage>
        <taxon>Eukaryota</taxon>
        <taxon>Metazoa</taxon>
        <taxon>Spiralia</taxon>
        <taxon>Lophotrochozoa</taxon>
        <taxon>Mollusca</taxon>
        <taxon>Gastropoda</taxon>
        <taxon>Heterobranchia</taxon>
        <taxon>Euthyneura</taxon>
        <taxon>Panpulmonata</taxon>
        <taxon>Sacoglossa</taxon>
        <taxon>Placobranchoidea</taxon>
        <taxon>Plakobranchidae</taxon>
        <taxon>Elysia</taxon>
    </lineage>
</organism>
<feature type="compositionally biased region" description="Polar residues" evidence="1">
    <location>
        <begin position="1157"/>
        <end position="1188"/>
    </location>
</feature>
<feature type="compositionally biased region" description="Polar residues" evidence="1">
    <location>
        <begin position="1449"/>
        <end position="1463"/>
    </location>
</feature>
<feature type="compositionally biased region" description="Polar residues" evidence="1">
    <location>
        <begin position="2042"/>
        <end position="2098"/>
    </location>
</feature>
<feature type="region of interest" description="Disordered" evidence="1">
    <location>
        <begin position="1600"/>
        <end position="1694"/>
    </location>
</feature>
<dbReference type="EMBL" id="BMAT01006769">
    <property type="protein sequence ID" value="GFS19617.1"/>
    <property type="molecule type" value="Genomic_DNA"/>
</dbReference>
<feature type="region of interest" description="Disordered" evidence="1">
    <location>
        <begin position="597"/>
        <end position="618"/>
    </location>
</feature>
<feature type="compositionally biased region" description="Basic and acidic residues" evidence="1">
    <location>
        <begin position="1943"/>
        <end position="1952"/>
    </location>
</feature>
<comment type="caution">
    <text evidence="2">The sequence shown here is derived from an EMBL/GenBank/DDBJ whole genome shotgun (WGS) entry which is preliminary data.</text>
</comment>
<feature type="region of interest" description="Disordered" evidence="1">
    <location>
        <begin position="532"/>
        <end position="562"/>
    </location>
</feature>
<feature type="compositionally biased region" description="Polar residues" evidence="1">
    <location>
        <begin position="1641"/>
        <end position="1652"/>
    </location>
</feature>
<feature type="compositionally biased region" description="Basic and acidic residues" evidence="1">
    <location>
        <begin position="901"/>
        <end position="928"/>
    </location>
</feature>